<dbReference type="Gramene" id="ORUFI02G17190.1">
    <property type="protein sequence ID" value="ORUFI02G17190.1"/>
    <property type="gene ID" value="ORUFI02G17190"/>
</dbReference>
<name>A0A0E0NEV0_ORYRU</name>
<accession>A0A0E0NEV0</accession>
<reference evidence="1" key="2">
    <citation type="submission" date="2015-06" db="UniProtKB">
        <authorList>
            <consortium name="EnsemblPlants"/>
        </authorList>
    </citation>
    <scope>IDENTIFICATION</scope>
</reference>
<sequence>MCIEQRDLCVQMVGDHGATAWADGQQHEEPLKHEAEEEADEMLHFLTKKHPFDISLPSVLDGSITSALIAPYVLSVSPHHPQVDGTLTPSTRFVPRTVMSDPSTAVVTTLVAPVEDKP</sequence>
<protein>
    <submittedName>
        <fullName evidence="1">Uncharacterized protein</fullName>
    </submittedName>
</protein>
<organism evidence="1 2">
    <name type="scientific">Oryza rufipogon</name>
    <name type="common">Brownbeard rice</name>
    <name type="synonym">Asian wild rice</name>
    <dbReference type="NCBI Taxonomy" id="4529"/>
    <lineage>
        <taxon>Eukaryota</taxon>
        <taxon>Viridiplantae</taxon>
        <taxon>Streptophyta</taxon>
        <taxon>Embryophyta</taxon>
        <taxon>Tracheophyta</taxon>
        <taxon>Spermatophyta</taxon>
        <taxon>Magnoliopsida</taxon>
        <taxon>Liliopsida</taxon>
        <taxon>Poales</taxon>
        <taxon>Poaceae</taxon>
        <taxon>BOP clade</taxon>
        <taxon>Oryzoideae</taxon>
        <taxon>Oryzeae</taxon>
        <taxon>Oryzinae</taxon>
        <taxon>Oryza</taxon>
    </lineage>
</organism>
<evidence type="ECO:0000313" key="1">
    <source>
        <dbReference type="EnsemblPlants" id="ORUFI02G17190.1"/>
    </source>
</evidence>
<evidence type="ECO:0000313" key="2">
    <source>
        <dbReference type="Proteomes" id="UP000008022"/>
    </source>
</evidence>
<dbReference type="HOGENOM" id="CLU_140633_0_0_1"/>
<dbReference type="AlphaFoldDB" id="A0A0E0NEV0"/>
<reference evidence="2" key="1">
    <citation type="submission" date="2013-06" db="EMBL/GenBank/DDBJ databases">
        <authorList>
            <person name="Zhao Q."/>
        </authorList>
    </citation>
    <scope>NUCLEOTIDE SEQUENCE</scope>
    <source>
        <strain evidence="2">cv. W1943</strain>
    </source>
</reference>
<proteinExistence type="predicted"/>
<dbReference type="STRING" id="4529.A0A0E0NEV0"/>
<keyword evidence="2" id="KW-1185">Reference proteome</keyword>
<dbReference type="Proteomes" id="UP000008022">
    <property type="component" value="Unassembled WGS sequence"/>
</dbReference>
<dbReference type="EnsemblPlants" id="ORUFI02G17190.1">
    <property type="protein sequence ID" value="ORUFI02G17190.1"/>
    <property type="gene ID" value="ORUFI02G17190"/>
</dbReference>